<dbReference type="SUPFAM" id="SSF52096">
    <property type="entry name" value="ClpP/crotonase"/>
    <property type="match status" value="1"/>
</dbReference>
<dbReference type="AlphaFoldDB" id="A0A9W9VCE5"/>
<accession>A0A9W9VCE5</accession>
<name>A0A9W9VCE5_9EURO</name>
<reference evidence="6" key="2">
    <citation type="journal article" date="2023" name="IMA Fungus">
        <title>Comparative genomic study of the Penicillium genus elucidates a diverse pangenome and 15 lateral gene transfer events.</title>
        <authorList>
            <person name="Petersen C."/>
            <person name="Sorensen T."/>
            <person name="Nielsen M.R."/>
            <person name="Sondergaard T.E."/>
            <person name="Sorensen J.L."/>
            <person name="Fitzpatrick D.A."/>
            <person name="Frisvad J.C."/>
            <person name="Nielsen K.L."/>
        </authorList>
    </citation>
    <scope>NUCLEOTIDE SEQUENCE</scope>
    <source>
        <strain evidence="6">IBT 3081</strain>
    </source>
</reference>
<dbReference type="OrthoDB" id="448450at2759"/>
<dbReference type="EMBL" id="JAPZBT010000002">
    <property type="protein sequence ID" value="KAJ5375534.1"/>
    <property type="molecule type" value="Genomic_DNA"/>
</dbReference>
<dbReference type="RefSeq" id="XP_056581520.1">
    <property type="nucleotide sequence ID" value="XM_056725270.1"/>
</dbReference>
<dbReference type="GO" id="GO:0004165">
    <property type="term" value="F:delta(3)-delta(2)-enoyl-CoA isomerase activity"/>
    <property type="evidence" value="ECO:0007669"/>
    <property type="project" value="UniProtKB-ARBA"/>
</dbReference>
<comment type="subcellular location">
    <subcellularLocation>
        <location evidence="1">Peroxisome</location>
    </subcellularLocation>
</comment>
<dbReference type="GO" id="GO:0006635">
    <property type="term" value="P:fatty acid beta-oxidation"/>
    <property type="evidence" value="ECO:0007669"/>
    <property type="project" value="TreeGrafter"/>
</dbReference>
<evidence type="ECO:0000313" key="7">
    <source>
        <dbReference type="Proteomes" id="UP001147752"/>
    </source>
</evidence>
<dbReference type="GeneID" id="81464453"/>
<proteinExistence type="inferred from homology"/>
<evidence type="ECO:0000256" key="3">
    <source>
        <dbReference type="ARBA" id="ARBA00005254"/>
    </source>
</evidence>
<gene>
    <name evidence="6" type="ORF">N7517_007540</name>
</gene>
<reference evidence="6" key="1">
    <citation type="submission" date="2022-12" db="EMBL/GenBank/DDBJ databases">
        <authorList>
            <person name="Petersen C."/>
        </authorList>
    </citation>
    <scope>NUCLEOTIDE SEQUENCE</scope>
    <source>
        <strain evidence="6">IBT 3081</strain>
    </source>
</reference>
<dbReference type="InterPro" id="IPR051053">
    <property type="entry name" value="ECH/Chromodomain_protein"/>
</dbReference>
<evidence type="ECO:0000313" key="6">
    <source>
        <dbReference type="EMBL" id="KAJ5375534.1"/>
    </source>
</evidence>
<keyword evidence="7" id="KW-1185">Reference proteome</keyword>
<keyword evidence="4" id="KW-0576">Peroxisome</keyword>
<dbReference type="GO" id="GO:0005782">
    <property type="term" value="C:peroxisomal matrix"/>
    <property type="evidence" value="ECO:0007669"/>
    <property type="project" value="TreeGrafter"/>
</dbReference>
<comment type="caution">
    <text evidence="6">The sequence shown here is derived from an EMBL/GenBank/DDBJ whole genome shotgun (WGS) entry which is preliminary data.</text>
</comment>
<dbReference type="Pfam" id="PF00378">
    <property type="entry name" value="ECH_1"/>
    <property type="match status" value="1"/>
</dbReference>
<dbReference type="PANTHER" id="PTHR43684">
    <property type="match status" value="1"/>
</dbReference>
<evidence type="ECO:0000256" key="2">
    <source>
        <dbReference type="ARBA" id="ARBA00005005"/>
    </source>
</evidence>
<dbReference type="CDD" id="cd06558">
    <property type="entry name" value="crotonase-like"/>
    <property type="match status" value="1"/>
</dbReference>
<sequence>MSNEQIITVTYQDRVAIVRLNRPDKLNALNGDLYYLLGERLREIDSREDIFITVLTGTGRFFSAGADVTSARPDGGDLNSSARRELVKGFVANNVDVTRTFYNHSKILVVALNGPAVGLSAALVAHADFIYAAPHTFILTPFSSLGLVAEGGASRAFVERLGIAKANEALLMSKRITCDELVSTGFVNKVITPESGKKDDSDGFLKKVLEEVEDRLGTHLNQTSLLGIKELVRRPEREILDRQNGLEAFMGLERFMKGFPQKEFQRLASGEKRHKL</sequence>
<protein>
    <submittedName>
        <fullName evidence="6">Crotonase core</fullName>
    </submittedName>
</protein>
<dbReference type="Gene3D" id="3.90.226.10">
    <property type="entry name" value="2-enoyl-CoA Hydratase, Chain A, domain 1"/>
    <property type="match status" value="1"/>
</dbReference>
<dbReference type="InterPro" id="IPR029045">
    <property type="entry name" value="ClpP/crotonase-like_dom_sf"/>
</dbReference>
<evidence type="ECO:0000256" key="4">
    <source>
        <dbReference type="ARBA" id="ARBA00023140"/>
    </source>
</evidence>
<dbReference type="InterPro" id="IPR001753">
    <property type="entry name" value="Enoyl-CoA_hydra/iso"/>
</dbReference>
<keyword evidence="5" id="KW-0413">Isomerase</keyword>
<comment type="pathway">
    <text evidence="2">Lipid metabolism; fatty acid beta-oxidation.</text>
</comment>
<organism evidence="6 7">
    <name type="scientific">Penicillium concentricum</name>
    <dbReference type="NCBI Taxonomy" id="293559"/>
    <lineage>
        <taxon>Eukaryota</taxon>
        <taxon>Fungi</taxon>
        <taxon>Dikarya</taxon>
        <taxon>Ascomycota</taxon>
        <taxon>Pezizomycotina</taxon>
        <taxon>Eurotiomycetes</taxon>
        <taxon>Eurotiomycetidae</taxon>
        <taxon>Eurotiales</taxon>
        <taxon>Aspergillaceae</taxon>
        <taxon>Penicillium</taxon>
    </lineage>
</organism>
<dbReference type="Proteomes" id="UP001147752">
    <property type="component" value="Unassembled WGS sequence"/>
</dbReference>
<evidence type="ECO:0000256" key="1">
    <source>
        <dbReference type="ARBA" id="ARBA00004275"/>
    </source>
</evidence>
<dbReference type="FunFam" id="3.90.226.10:FF:000048">
    <property type="entry name" value="3,2-trans-enoyl-CoA isomerase"/>
    <property type="match status" value="1"/>
</dbReference>
<evidence type="ECO:0000256" key="5">
    <source>
        <dbReference type="ARBA" id="ARBA00023235"/>
    </source>
</evidence>
<dbReference type="PANTHER" id="PTHR43684:SF1">
    <property type="entry name" value="ENOYL-COA DELTA ISOMERASE 2"/>
    <property type="match status" value="1"/>
</dbReference>
<comment type="similarity">
    <text evidence="3">Belongs to the enoyl-CoA hydratase/isomerase family.</text>
</comment>